<dbReference type="Gene3D" id="2.130.10.30">
    <property type="entry name" value="Regulator of chromosome condensation 1/beta-lactamase-inhibitor protein II"/>
    <property type="match status" value="1"/>
</dbReference>
<evidence type="ECO:0000256" key="2">
    <source>
        <dbReference type="PROSITE-ProRule" id="PRU00235"/>
    </source>
</evidence>
<keyword evidence="1" id="KW-0677">Repeat</keyword>
<dbReference type="InterPro" id="IPR051709">
    <property type="entry name" value="Ub-ligase/GTPase-reg"/>
</dbReference>
<dbReference type="AlphaFoldDB" id="A0A2T3ABJ3"/>
<dbReference type="OrthoDB" id="5370059at2759"/>
<evidence type="ECO:0000256" key="1">
    <source>
        <dbReference type="ARBA" id="ARBA00022737"/>
    </source>
</evidence>
<gene>
    <name evidence="3" type="ORF">BD289DRAFT_365925</name>
</gene>
<sequence>MYLWPWEPSSASWKAERTTLNSYNSTMELYASGFNAWGQLYFDGTVNEAENAPDLRQFVPVLKASTIDNVQAFLSYTTVRSASGAVKQFESFKDLLNNFPGRGFPELQTCRQVVAYDAGFAALTTTGAVYTWGDERYGACLGREITGDSPAEKPSRVKALEDLPTGPISKIAAGGYMLAALTSGNDLYLWGGHPGRKTVPTDIGDEPSPIVIEDHDIADVAVGDSHLAVLTTSGKVYVIGDNTNGQLGSPVKEFETWTPIDLGFLKCKRIAGIAAGPRNTFITVASGASSYG</sequence>
<dbReference type="SUPFAM" id="SSF50985">
    <property type="entry name" value="RCC1/BLIP-II"/>
    <property type="match status" value="1"/>
</dbReference>
<proteinExistence type="predicted"/>
<accession>A0A2T3ABJ3</accession>
<dbReference type="PROSITE" id="PS50012">
    <property type="entry name" value="RCC1_3"/>
    <property type="match status" value="2"/>
</dbReference>
<reference evidence="3 4" key="1">
    <citation type="journal article" date="2018" name="Mycol. Prog.">
        <title>Coniella lustricola, a new species from submerged detritus.</title>
        <authorList>
            <person name="Raudabaugh D.B."/>
            <person name="Iturriaga T."/>
            <person name="Carver A."/>
            <person name="Mondo S."/>
            <person name="Pangilinan J."/>
            <person name="Lipzen A."/>
            <person name="He G."/>
            <person name="Amirebrahimi M."/>
            <person name="Grigoriev I.V."/>
            <person name="Miller A.N."/>
        </authorList>
    </citation>
    <scope>NUCLEOTIDE SEQUENCE [LARGE SCALE GENOMIC DNA]</scope>
    <source>
        <strain evidence="3 4">B22-T-1</strain>
    </source>
</reference>
<dbReference type="PANTHER" id="PTHR45622:SF70">
    <property type="entry name" value="SECRETION-REGULATING GUANINE NUCLEOTIDE EXCHANGE FACTOR"/>
    <property type="match status" value="1"/>
</dbReference>
<feature type="repeat" description="RCC1" evidence="2">
    <location>
        <begin position="127"/>
        <end position="184"/>
    </location>
</feature>
<dbReference type="InParanoid" id="A0A2T3ABJ3"/>
<dbReference type="EMBL" id="KZ678418">
    <property type="protein sequence ID" value="PSR90510.1"/>
    <property type="molecule type" value="Genomic_DNA"/>
</dbReference>
<feature type="repeat" description="RCC1" evidence="2">
    <location>
        <begin position="234"/>
        <end position="286"/>
    </location>
</feature>
<dbReference type="Proteomes" id="UP000241462">
    <property type="component" value="Unassembled WGS sequence"/>
</dbReference>
<name>A0A2T3ABJ3_9PEZI</name>
<dbReference type="InterPro" id="IPR009091">
    <property type="entry name" value="RCC1/BLIP-II"/>
</dbReference>
<dbReference type="Pfam" id="PF13540">
    <property type="entry name" value="RCC1_2"/>
    <property type="match status" value="1"/>
</dbReference>
<dbReference type="InterPro" id="IPR000408">
    <property type="entry name" value="Reg_chr_condens"/>
</dbReference>
<keyword evidence="4" id="KW-1185">Reference proteome</keyword>
<organism evidence="3 4">
    <name type="scientific">Coniella lustricola</name>
    <dbReference type="NCBI Taxonomy" id="2025994"/>
    <lineage>
        <taxon>Eukaryota</taxon>
        <taxon>Fungi</taxon>
        <taxon>Dikarya</taxon>
        <taxon>Ascomycota</taxon>
        <taxon>Pezizomycotina</taxon>
        <taxon>Sordariomycetes</taxon>
        <taxon>Sordariomycetidae</taxon>
        <taxon>Diaporthales</taxon>
        <taxon>Schizoparmaceae</taxon>
        <taxon>Coniella</taxon>
    </lineage>
</organism>
<dbReference type="Pfam" id="PF00415">
    <property type="entry name" value="RCC1"/>
    <property type="match status" value="1"/>
</dbReference>
<protein>
    <submittedName>
        <fullName evidence="3">Regulator of chromosome condensation 1/beta-lactamase-inhibitor protein II</fullName>
    </submittedName>
</protein>
<dbReference type="GO" id="GO:0005737">
    <property type="term" value="C:cytoplasm"/>
    <property type="evidence" value="ECO:0007669"/>
    <property type="project" value="TreeGrafter"/>
</dbReference>
<dbReference type="STRING" id="2025994.A0A2T3ABJ3"/>
<evidence type="ECO:0000313" key="3">
    <source>
        <dbReference type="EMBL" id="PSR90510.1"/>
    </source>
</evidence>
<evidence type="ECO:0000313" key="4">
    <source>
        <dbReference type="Proteomes" id="UP000241462"/>
    </source>
</evidence>
<dbReference type="PANTHER" id="PTHR45622">
    <property type="entry name" value="UBIQUITIN-PROTEIN LIGASE E3A-RELATED"/>
    <property type="match status" value="1"/>
</dbReference>